<evidence type="ECO:0000259" key="1">
    <source>
        <dbReference type="Pfam" id="PF01979"/>
    </source>
</evidence>
<dbReference type="GO" id="GO:0016810">
    <property type="term" value="F:hydrolase activity, acting on carbon-nitrogen (but not peptide) bonds"/>
    <property type="evidence" value="ECO:0007669"/>
    <property type="project" value="InterPro"/>
</dbReference>
<dbReference type="RefSeq" id="WP_006774296.1">
    <property type="nucleotide sequence ID" value="NZ_BQNJ01000001.1"/>
</dbReference>
<sequence>MITLFKNGMVWEEDHFCRKDIAVEAERITMTGTAPEGFVCDRTFDVEGKYLVPGVIDCHAHVTMVGGDHHMAVFFQENTAELTMEGVINCERMVSHGITTARDCGGKYMETLAIRDFIRKGKIKGPRLLCSGTPLKVVGGHEPGFDITGPIEARKAVRQFLFEGVDFIKAMVTGGLGKAGEDPGAVELELNELAAMVSEAAKHGKKVACHCHSRAGMEILLKAGAASIEHATYLDPEINEQIIRQGVYVVPTFTPYEIAAASEVGCGIVPDAIFASRAMIGDKRKRFKEAYDQGVLIAFGRDSGGFFMDQGEFADEMLYMEHAGMARKDIIKSATEHAARLLGIWGETGSLEEGKCADILFLNSNPLENLAAYRNDLQEVCANGTLILNKLG</sequence>
<dbReference type="InterPro" id="IPR057744">
    <property type="entry name" value="OTAase-like"/>
</dbReference>
<comment type="caution">
    <text evidence="3">The sequence shown here is derived from an EMBL/GenBank/DDBJ whole genome shotgun (WGS) entry which is preliminary data.</text>
</comment>
<reference evidence="3 4" key="1">
    <citation type="submission" date="2019-09" db="EMBL/GenBank/DDBJ databases">
        <title>Draft genome sequencing of Hungatella hathewayi 123Y-2.</title>
        <authorList>
            <person name="Lv Q."/>
            <person name="Li S."/>
        </authorList>
    </citation>
    <scope>NUCLEOTIDE SEQUENCE [LARGE SCALE GENOMIC DNA]</scope>
    <source>
        <strain evidence="3 4">123Y-2</strain>
    </source>
</reference>
<dbReference type="CDD" id="cd01299">
    <property type="entry name" value="Met_dep_hydrolase_A"/>
    <property type="match status" value="1"/>
</dbReference>
<dbReference type="AlphaFoldDB" id="A0A174MSP9"/>
<evidence type="ECO:0000313" key="4">
    <source>
        <dbReference type="Proteomes" id="UP000434223"/>
    </source>
</evidence>
<dbReference type="OrthoDB" id="9797498at2"/>
<dbReference type="GeneID" id="93151520"/>
<dbReference type="EMBL" id="WNME01000004">
    <property type="protein sequence ID" value="MUB63067.1"/>
    <property type="molecule type" value="Genomic_DNA"/>
</dbReference>
<reference evidence="2" key="2">
    <citation type="submission" date="2022-01" db="EMBL/GenBank/DDBJ databases">
        <title>Novel bile acid biosynthetic pathways are enriched in the microbiome of centenarians.</title>
        <authorList>
            <person name="Sato Y."/>
            <person name="Atarashi K."/>
            <person name="Plichta R.D."/>
            <person name="Arai Y."/>
            <person name="Sasajima S."/>
            <person name="Kearney M.S."/>
            <person name="Suda W."/>
            <person name="Takeshita K."/>
            <person name="Sasaki T."/>
            <person name="Okamoto S."/>
            <person name="Skelly N.A."/>
            <person name="Okamura Y."/>
            <person name="Vlamakis H."/>
            <person name="Li Y."/>
            <person name="Tanoue T."/>
            <person name="Takei H."/>
            <person name="Nittono H."/>
            <person name="Narushima S."/>
            <person name="Irie J."/>
            <person name="Itoh H."/>
            <person name="Moriya K."/>
            <person name="Sugiura Y."/>
            <person name="Suematsu M."/>
            <person name="Moritoki N."/>
            <person name="Shibata S."/>
            <person name="Littman R.D."/>
            <person name="Fischbach A.M."/>
            <person name="Uwamino Y."/>
            <person name="Inoue T."/>
            <person name="Honda A."/>
            <person name="Hattori M."/>
            <person name="Murai T."/>
            <person name="Xavier J.R."/>
            <person name="Hirose N."/>
            <person name="Honda K."/>
        </authorList>
    </citation>
    <scope>NUCLEOTIDE SEQUENCE</scope>
    <source>
        <strain evidence="2">CE91-St55</strain>
    </source>
</reference>
<feature type="domain" description="Amidohydrolase-related" evidence="1">
    <location>
        <begin position="50"/>
        <end position="376"/>
    </location>
</feature>
<gene>
    <name evidence="2" type="ORF">CE91St55_15890</name>
    <name evidence="3" type="ORF">GNE07_08335</name>
</gene>
<dbReference type="InterPro" id="IPR011059">
    <property type="entry name" value="Metal-dep_hydrolase_composite"/>
</dbReference>
<dbReference type="Proteomes" id="UP001055091">
    <property type="component" value="Unassembled WGS sequence"/>
</dbReference>
<dbReference type="EMBL" id="BQNJ01000001">
    <property type="protein sequence ID" value="GKG99607.1"/>
    <property type="molecule type" value="Genomic_DNA"/>
</dbReference>
<dbReference type="Pfam" id="PF01979">
    <property type="entry name" value="Amidohydro_1"/>
    <property type="match status" value="1"/>
</dbReference>
<evidence type="ECO:0000313" key="2">
    <source>
        <dbReference type="EMBL" id="GKG99607.1"/>
    </source>
</evidence>
<protein>
    <submittedName>
        <fullName evidence="3">Amidohydrolase family protein</fullName>
    </submittedName>
    <submittedName>
        <fullName evidence="2">Aryldialkylphosphatase</fullName>
    </submittedName>
</protein>
<dbReference type="Gene3D" id="2.30.40.10">
    <property type="entry name" value="Urease, subunit C, domain 1"/>
    <property type="match status" value="1"/>
</dbReference>
<accession>A0A174MSP9</accession>
<dbReference type="PANTHER" id="PTHR43135">
    <property type="entry name" value="ALPHA-D-RIBOSE 1-METHYLPHOSPHONATE 5-TRIPHOSPHATE DIPHOSPHATASE"/>
    <property type="match status" value="1"/>
</dbReference>
<dbReference type="Gene3D" id="3.20.20.140">
    <property type="entry name" value="Metal-dependent hydrolases"/>
    <property type="match status" value="1"/>
</dbReference>
<dbReference type="SUPFAM" id="SSF51338">
    <property type="entry name" value="Composite domain of metallo-dependent hydrolases"/>
    <property type="match status" value="1"/>
</dbReference>
<dbReference type="InterPro" id="IPR006680">
    <property type="entry name" value="Amidohydro-rel"/>
</dbReference>
<dbReference type="PANTHER" id="PTHR43135:SF3">
    <property type="entry name" value="ALPHA-D-RIBOSE 1-METHYLPHOSPHONATE 5-TRIPHOSPHATE DIPHOSPHATASE"/>
    <property type="match status" value="1"/>
</dbReference>
<organism evidence="3 4">
    <name type="scientific">Hungatella hathewayi</name>
    <dbReference type="NCBI Taxonomy" id="154046"/>
    <lineage>
        <taxon>Bacteria</taxon>
        <taxon>Bacillati</taxon>
        <taxon>Bacillota</taxon>
        <taxon>Clostridia</taxon>
        <taxon>Lachnospirales</taxon>
        <taxon>Lachnospiraceae</taxon>
        <taxon>Hungatella</taxon>
    </lineage>
</organism>
<name>A0A174MSP9_9FIRM</name>
<dbReference type="Proteomes" id="UP000434223">
    <property type="component" value="Unassembled WGS sequence"/>
</dbReference>
<dbReference type="InterPro" id="IPR032466">
    <property type="entry name" value="Metal_Hydrolase"/>
</dbReference>
<proteinExistence type="predicted"/>
<evidence type="ECO:0000313" key="3">
    <source>
        <dbReference type="EMBL" id="MUB63067.1"/>
    </source>
</evidence>
<dbReference type="InterPro" id="IPR051781">
    <property type="entry name" value="Metallo-dep_Hydrolase"/>
</dbReference>
<dbReference type="SUPFAM" id="SSF51556">
    <property type="entry name" value="Metallo-dependent hydrolases"/>
    <property type="match status" value="1"/>
</dbReference>